<dbReference type="GO" id="GO:0032259">
    <property type="term" value="P:methylation"/>
    <property type="evidence" value="ECO:0007669"/>
    <property type="project" value="UniProtKB-KW"/>
</dbReference>
<dbReference type="InterPro" id="IPR013257">
    <property type="entry name" value="SRI"/>
</dbReference>
<evidence type="ECO:0000256" key="5">
    <source>
        <dbReference type="ARBA" id="ARBA00022454"/>
    </source>
</evidence>
<evidence type="ECO:0000256" key="8">
    <source>
        <dbReference type="ARBA" id="ARBA00022679"/>
    </source>
</evidence>
<dbReference type="Gene3D" id="2.170.270.10">
    <property type="entry name" value="SET domain"/>
    <property type="match status" value="1"/>
</dbReference>
<dbReference type="EC" id="2.1.1.359" evidence="3"/>
<evidence type="ECO:0000313" key="20">
    <source>
        <dbReference type="Proteomes" id="UP001222932"/>
    </source>
</evidence>
<feature type="compositionally biased region" description="Low complexity" evidence="15">
    <location>
        <begin position="793"/>
        <end position="802"/>
    </location>
</feature>
<name>A0AAD3TUE7_9TREE</name>
<dbReference type="PROSITE" id="PS50280">
    <property type="entry name" value="SET"/>
    <property type="match status" value="1"/>
</dbReference>
<feature type="compositionally biased region" description="Low complexity" evidence="15">
    <location>
        <begin position="105"/>
        <end position="115"/>
    </location>
</feature>
<dbReference type="InterPro" id="IPR003616">
    <property type="entry name" value="Post-SET_dom"/>
</dbReference>
<dbReference type="AlphaFoldDB" id="A0AAD3TUE7"/>
<dbReference type="InterPro" id="IPR046341">
    <property type="entry name" value="SET_dom_sf"/>
</dbReference>
<comment type="catalytic activity">
    <reaction evidence="14">
        <text>L-lysyl(36)-[histone H3] + 3 S-adenosyl-L-methionine = N(6),N(6),N(6)-trimethyl-L-lysyl(36)-[histone H3] + 3 S-adenosyl-L-homocysteine + 3 H(+)</text>
        <dbReference type="Rhea" id="RHEA:60324"/>
        <dbReference type="Rhea" id="RHEA-COMP:9785"/>
        <dbReference type="Rhea" id="RHEA-COMP:15536"/>
        <dbReference type="ChEBI" id="CHEBI:15378"/>
        <dbReference type="ChEBI" id="CHEBI:29969"/>
        <dbReference type="ChEBI" id="CHEBI:57856"/>
        <dbReference type="ChEBI" id="CHEBI:59789"/>
        <dbReference type="ChEBI" id="CHEBI:61961"/>
        <dbReference type="EC" id="2.1.1.359"/>
    </reaction>
</comment>
<dbReference type="Proteomes" id="UP001222932">
    <property type="component" value="Unassembled WGS sequence"/>
</dbReference>
<protein>
    <recommendedName>
        <fullName evidence="4">Histone-lysine N-methyltransferase, H3 lysine-36 specific</fullName>
        <ecNumber evidence="3">2.1.1.359</ecNumber>
    </recommendedName>
    <alternativeName>
        <fullName evidence="13">SET domain-containing protein 2</fullName>
    </alternativeName>
</protein>
<dbReference type="SUPFAM" id="SSF82199">
    <property type="entry name" value="SET domain"/>
    <property type="match status" value="1"/>
</dbReference>
<evidence type="ECO:0000256" key="13">
    <source>
        <dbReference type="ARBA" id="ARBA00030091"/>
    </source>
</evidence>
<dbReference type="CDD" id="cd19172">
    <property type="entry name" value="SET_SETD2"/>
    <property type="match status" value="1"/>
</dbReference>
<keyword evidence="8" id="KW-0808">Transferase</keyword>
<evidence type="ECO:0000256" key="11">
    <source>
        <dbReference type="ARBA" id="ARBA00023163"/>
    </source>
</evidence>
<keyword evidence="6" id="KW-0678">Repressor</keyword>
<dbReference type="GO" id="GO:0005694">
    <property type="term" value="C:chromosome"/>
    <property type="evidence" value="ECO:0007669"/>
    <property type="project" value="UniProtKB-SubCell"/>
</dbReference>
<dbReference type="InterPro" id="IPR006560">
    <property type="entry name" value="AWS_dom"/>
</dbReference>
<dbReference type="Gene3D" id="1.10.1740.100">
    <property type="entry name" value="Set2, Rpb1 interacting domain"/>
    <property type="match status" value="1"/>
</dbReference>
<evidence type="ECO:0000256" key="12">
    <source>
        <dbReference type="ARBA" id="ARBA00023242"/>
    </source>
</evidence>
<dbReference type="PROSITE" id="PS50868">
    <property type="entry name" value="POST_SET"/>
    <property type="match status" value="1"/>
</dbReference>
<evidence type="ECO:0000256" key="4">
    <source>
        <dbReference type="ARBA" id="ARBA00018028"/>
    </source>
</evidence>
<feature type="domain" description="SET" evidence="16">
    <location>
        <begin position="219"/>
        <end position="336"/>
    </location>
</feature>
<feature type="compositionally biased region" description="Basic residues" evidence="15">
    <location>
        <begin position="747"/>
        <end position="756"/>
    </location>
</feature>
<feature type="domain" description="AWS" evidence="18">
    <location>
        <begin position="164"/>
        <end position="217"/>
    </location>
</feature>
<feature type="region of interest" description="Disordered" evidence="15">
    <location>
        <begin position="747"/>
        <end position="811"/>
    </location>
</feature>
<dbReference type="PANTHER" id="PTHR22884">
    <property type="entry name" value="SET DOMAIN PROTEINS"/>
    <property type="match status" value="1"/>
</dbReference>
<dbReference type="PROSITE" id="PS51215">
    <property type="entry name" value="AWS"/>
    <property type="match status" value="1"/>
</dbReference>
<dbReference type="PROSITE" id="PS51568">
    <property type="entry name" value="SAM_MT43_SET2_1"/>
    <property type="match status" value="1"/>
</dbReference>
<reference evidence="19" key="1">
    <citation type="journal article" date="2023" name="BMC Genomics">
        <title>Chromosome-level genome assemblies of Cutaneotrichosporon spp. (Trichosporonales, Basidiomycota) reveal imbalanced evolution between nucleotide sequences and chromosome synteny.</title>
        <authorList>
            <person name="Kobayashi Y."/>
            <person name="Kayamori A."/>
            <person name="Aoki K."/>
            <person name="Shiwa Y."/>
            <person name="Matsutani M."/>
            <person name="Fujita N."/>
            <person name="Sugita T."/>
            <person name="Iwasaki W."/>
            <person name="Tanaka N."/>
            <person name="Takashima M."/>
        </authorList>
    </citation>
    <scope>NUCLEOTIDE SEQUENCE</scope>
    <source>
        <strain evidence="19">HIS016</strain>
    </source>
</reference>
<gene>
    <name evidence="19" type="primary">SET2</name>
    <name evidence="19" type="ORF">CspeluHIS016_0308690</name>
</gene>
<keyword evidence="20" id="KW-1185">Reference proteome</keyword>
<feature type="compositionally biased region" description="Polar residues" evidence="15">
    <location>
        <begin position="757"/>
        <end position="775"/>
    </location>
</feature>
<evidence type="ECO:0000256" key="3">
    <source>
        <dbReference type="ARBA" id="ARBA00012178"/>
    </source>
</evidence>
<proteinExistence type="predicted"/>
<dbReference type="Pfam" id="PF08236">
    <property type="entry name" value="SRI"/>
    <property type="match status" value="1"/>
</dbReference>
<dbReference type="Pfam" id="PF17907">
    <property type="entry name" value="AWS"/>
    <property type="match status" value="1"/>
</dbReference>
<evidence type="ECO:0000256" key="10">
    <source>
        <dbReference type="ARBA" id="ARBA00023015"/>
    </source>
</evidence>
<dbReference type="GO" id="GO:0005634">
    <property type="term" value="C:nucleus"/>
    <property type="evidence" value="ECO:0007669"/>
    <property type="project" value="UniProtKB-SubCell"/>
</dbReference>
<evidence type="ECO:0000259" key="18">
    <source>
        <dbReference type="PROSITE" id="PS51215"/>
    </source>
</evidence>
<accession>A0AAD3TUE7</accession>
<feature type="region of interest" description="Disordered" evidence="15">
    <location>
        <begin position="1"/>
        <end position="126"/>
    </location>
</feature>
<keyword evidence="12" id="KW-0539">Nucleus</keyword>
<evidence type="ECO:0000256" key="7">
    <source>
        <dbReference type="ARBA" id="ARBA00022603"/>
    </source>
</evidence>
<evidence type="ECO:0000259" key="16">
    <source>
        <dbReference type="PROSITE" id="PS50280"/>
    </source>
</evidence>
<sequence length="899" mass="99027">MDDHAEAVEALGRVRVVSGPPTPNHFSLSGPCSPKPPSLAGSSSPNPRLTPPSPTRRLTPPSPRSLKSSLKRSSTPPPTLDTLFSPASPRPSVKFDLPSPDADLGPGPSELSRSPSPGPSRRGKHSRAMIPELPLAWDEALASFDSLPRCVYERKDLGLSREQDDMMVCDCSYDPDDPFSACGHYSDCINRAIFIECLAKECRTGKHCQNQRLNRQQYAPVDIVLTEKKGYGLRAREDIPAGSLIYEYIGEVVVEKTFRERMAAYAAEGIKHFYFMMLQKEEYIDATKKGGIGRFANHSCNPNCEVQKWVVGRRMRMGIYAKRDVVKGEEVTFNYNVDRYGHTAQPCYCGEYNCVGTIGGKTQTDVGGMDDLLLDALGILDDVTAGGMKGSKKKKSRQLDIDYIPLLRPIELQEAPKVSAAIRQSLENIPMLTKLLDRVRMTDEPAVHRQLMRLHGFGIMTIILTDQANDRSVVQLALDCLEKFKSTMTYRNKVEDSGIEDVIKIIAEGGDQELAAMAKDLLDFWATLEMSYRIPRVQKLESLDEDDNQNTTTIADHEAMPRRQPQVDDFINTQTVSFKAAPIRPAFLAPAIRHRLPPPPPPPKPVAPAHVVERSKLDAIIAMAAAAAQPSPAPAVVDTSSGPARVEEEPRKRQKTTHVMTPEEEAKKEKRLTKLVGDVVVKTMSKYKDQMDHDTFKRYAKDCTRILVDKEKRGRSYAAHRHPQLSDEKKAKIKSFTKDFAHKLLRNLKAKGKLRRTGSSSSMRLSDHSPNTPAMTPSGMAMTPWDRSAKGESSAASAATSTPHESVNGDSLLSEMFGEDDEMLDDEIDDGVAPSLEPDATPSTSTHDVSTPPPGSPHINGTRGSDKPVVVDHASGPFFARGPVLVDRFEGFKSSRGGG</sequence>
<feature type="region of interest" description="Disordered" evidence="15">
    <location>
        <begin position="632"/>
        <end position="667"/>
    </location>
</feature>
<dbReference type="InterPro" id="IPR038190">
    <property type="entry name" value="SRI_sf"/>
</dbReference>
<dbReference type="EMBL" id="BTCM01000003">
    <property type="protein sequence ID" value="GMK57029.1"/>
    <property type="molecule type" value="Genomic_DNA"/>
</dbReference>
<organism evidence="19 20">
    <name type="scientific">Cutaneotrichosporon spelunceum</name>
    <dbReference type="NCBI Taxonomy" id="1672016"/>
    <lineage>
        <taxon>Eukaryota</taxon>
        <taxon>Fungi</taxon>
        <taxon>Dikarya</taxon>
        <taxon>Basidiomycota</taxon>
        <taxon>Agaricomycotina</taxon>
        <taxon>Tremellomycetes</taxon>
        <taxon>Trichosporonales</taxon>
        <taxon>Trichosporonaceae</taxon>
        <taxon>Cutaneotrichosporon</taxon>
    </lineage>
</organism>
<evidence type="ECO:0000313" key="19">
    <source>
        <dbReference type="EMBL" id="GMK57029.1"/>
    </source>
</evidence>
<keyword evidence="11" id="KW-0804">Transcription</keyword>
<keyword evidence="10" id="KW-0805">Transcription regulation</keyword>
<evidence type="ECO:0000259" key="17">
    <source>
        <dbReference type="PROSITE" id="PS50868"/>
    </source>
</evidence>
<dbReference type="InterPro" id="IPR044437">
    <property type="entry name" value="SETD2/Set2_SET"/>
</dbReference>
<evidence type="ECO:0000256" key="9">
    <source>
        <dbReference type="ARBA" id="ARBA00022691"/>
    </source>
</evidence>
<evidence type="ECO:0000256" key="6">
    <source>
        <dbReference type="ARBA" id="ARBA00022491"/>
    </source>
</evidence>
<feature type="compositionally biased region" description="Low complexity" evidence="15">
    <location>
        <begin position="55"/>
        <end position="74"/>
    </location>
</feature>
<comment type="subcellular location">
    <subcellularLocation>
        <location evidence="2">Chromosome</location>
    </subcellularLocation>
    <subcellularLocation>
        <location evidence="1">Nucleus</location>
    </subcellularLocation>
</comment>
<dbReference type="Pfam" id="PF00856">
    <property type="entry name" value="SET"/>
    <property type="match status" value="1"/>
</dbReference>
<keyword evidence="9" id="KW-0949">S-adenosyl-L-methionine</keyword>
<evidence type="ECO:0000256" key="2">
    <source>
        <dbReference type="ARBA" id="ARBA00004286"/>
    </source>
</evidence>
<reference evidence="19" key="2">
    <citation type="submission" date="2023-06" db="EMBL/GenBank/DDBJ databases">
        <authorList>
            <person name="Kobayashi Y."/>
            <person name="Kayamori A."/>
            <person name="Aoki K."/>
            <person name="Shiwa Y."/>
            <person name="Fujita N."/>
            <person name="Sugita T."/>
            <person name="Iwasaki W."/>
            <person name="Tanaka N."/>
            <person name="Takashima M."/>
        </authorList>
    </citation>
    <scope>NUCLEOTIDE SEQUENCE</scope>
    <source>
        <strain evidence="19">HIS016</strain>
    </source>
</reference>
<feature type="domain" description="Post-SET" evidence="17">
    <location>
        <begin position="343"/>
        <end position="359"/>
    </location>
</feature>
<dbReference type="InterPro" id="IPR001214">
    <property type="entry name" value="SET_dom"/>
</dbReference>
<dbReference type="GO" id="GO:0140955">
    <property type="term" value="F:histone H3K36 trimethyltransferase activity"/>
    <property type="evidence" value="ECO:0007669"/>
    <property type="project" value="UniProtKB-EC"/>
</dbReference>
<keyword evidence="7" id="KW-0489">Methyltransferase</keyword>
<evidence type="ECO:0000256" key="1">
    <source>
        <dbReference type="ARBA" id="ARBA00004123"/>
    </source>
</evidence>
<dbReference type="InterPro" id="IPR025788">
    <property type="entry name" value="Set2_fungi"/>
</dbReference>
<evidence type="ECO:0000256" key="15">
    <source>
        <dbReference type="SAM" id="MobiDB-lite"/>
    </source>
</evidence>
<keyword evidence="5" id="KW-0158">Chromosome</keyword>
<feature type="region of interest" description="Disordered" evidence="15">
    <location>
        <begin position="825"/>
        <end position="870"/>
    </location>
</feature>
<evidence type="ECO:0000256" key="14">
    <source>
        <dbReference type="ARBA" id="ARBA00047545"/>
    </source>
</evidence>
<dbReference type="GO" id="GO:0006355">
    <property type="term" value="P:regulation of DNA-templated transcription"/>
    <property type="evidence" value="ECO:0007669"/>
    <property type="project" value="InterPro"/>
</dbReference>
<comment type="caution">
    <text evidence="19">The sequence shown here is derived from an EMBL/GenBank/DDBJ whole genome shotgun (WGS) entry which is preliminary data.</text>
</comment>
<dbReference type="SMART" id="SM00317">
    <property type="entry name" value="SET"/>
    <property type="match status" value="1"/>
</dbReference>
<dbReference type="InterPro" id="IPR050777">
    <property type="entry name" value="SET2_Histone-Lys_MeTrsfase"/>
</dbReference>
<dbReference type="SMART" id="SM00570">
    <property type="entry name" value="AWS"/>
    <property type="match status" value="1"/>
</dbReference>